<dbReference type="OrthoDB" id="2222880at2"/>
<keyword evidence="2" id="KW-0812">Transmembrane</keyword>
<accession>A0A380JCV5</accession>
<proteinExistence type="predicted"/>
<feature type="transmembrane region" description="Helical" evidence="2">
    <location>
        <begin position="75"/>
        <end position="97"/>
    </location>
</feature>
<dbReference type="Pfam" id="PF11674">
    <property type="entry name" value="DUF3270"/>
    <property type="match status" value="1"/>
</dbReference>
<dbReference type="InterPro" id="IPR021688">
    <property type="entry name" value="DUF3270"/>
</dbReference>
<dbReference type="EMBL" id="UHFA01000002">
    <property type="protein sequence ID" value="SUN35898.1"/>
    <property type="molecule type" value="Genomic_DNA"/>
</dbReference>
<reference evidence="3 4" key="1">
    <citation type="submission" date="2018-06" db="EMBL/GenBank/DDBJ databases">
        <authorList>
            <consortium name="Pathogen Informatics"/>
            <person name="Doyle S."/>
        </authorList>
    </citation>
    <scope>NUCLEOTIDE SEQUENCE [LARGE SCALE GENOMIC DNA]</scope>
    <source>
        <strain evidence="4">NCTC 11391</strain>
    </source>
</reference>
<gene>
    <name evidence="3" type="ORF">NCTC11391_00937</name>
</gene>
<evidence type="ECO:0000256" key="1">
    <source>
        <dbReference type="SAM" id="MobiDB-lite"/>
    </source>
</evidence>
<evidence type="ECO:0000313" key="3">
    <source>
        <dbReference type="EMBL" id="SUN35898.1"/>
    </source>
</evidence>
<sequence>MVAQRQDDFDYYPNQESQNQSNQSKQNQPKYQEFYQVDTQSAKLRELLFFARIALFSISSVLLTFLFLTMGMGTLVAFSLAVLLGIAITSTISTFILSMKKK</sequence>
<organism evidence="3 4">
    <name type="scientific">Streptococcus downei MFe28</name>
    <dbReference type="NCBI Taxonomy" id="764290"/>
    <lineage>
        <taxon>Bacteria</taxon>
        <taxon>Bacillati</taxon>
        <taxon>Bacillota</taxon>
        <taxon>Bacilli</taxon>
        <taxon>Lactobacillales</taxon>
        <taxon>Streptococcaceae</taxon>
        <taxon>Streptococcus</taxon>
    </lineage>
</organism>
<protein>
    <submittedName>
        <fullName evidence="3">Protein of uncharacterized function (DUF3270)</fullName>
    </submittedName>
</protein>
<evidence type="ECO:0000256" key="2">
    <source>
        <dbReference type="SAM" id="Phobius"/>
    </source>
</evidence>
<keyword evidence="2" id="KW-1133">Transmembrane helix</keyword>
<dbReference type="Proteomes" id="UP000254082">
    <property type="component" value="Unassembled WGS sequence"/>
</dbReference>
<keyword evidence="4" id="KW-1185">Reference proteome</keyword>
<dbReference type="AlphaFoldDB" id="A0A380JCV5"/>
<evidence type="ECO:0000313" key="4">
    <source>
        <dbReference type="Proteomes" id="UP000254082"/>
    </source>
</evidence>
<feature type="transmembrane region" description="Helical" evidence="2">
    <location>
        <begin position="49"/>
        <end position="69"/>
    </location>
</feature>
<feature type="region of interest" description="Disordered" evidence="1">
    <location>
        <begin position="1"/>
        <end position="30"/>
    </location>
</feature>
<feature type="compositionally biased region" description="Low complexity" evidence="1">
    <location>
        <begin position="11"/>
        <end position="30"/>
    </location>
</feature>
<keyword evidence="2" id="KW-0472">Membrane</keyword>
<dbReference type="RefSeq" id="WP_002999854.1">
    <property type="nucleotide sequence ID" value="NZ_UHFA01000002.1"/>
</dbReference>
<name>A0A380JCV5_STRDO</name>